<organism evidence="1 2">
    <name type="scientific">Halomarina oriensis</name>
    <dbReference type="NCBI Taxonomy" id="671145"/>
    <lineage>
        <taxon>Archaea</taxon>
        <taxon>Methanobacteriati</taxon>
        <taxon>Methanobacteriota</taxon>
        <taxon>Stenosarchaea group</taxon>
        <taxon>Halobacteria</taxon>
        <taxon>Halobacteriales</taxon>
        <taxon>Natronomonadaceae</taxon>
        <taxon>Halomarina</taxon>
    </lineage>
</organism>
<evidence type="ECO:0000313" key="2">
    <source>
        <dbReference type="Proteomes" id="UP000451471"/>
    </source>
</evidence>
<evidence type="ECO:0000313" key="1">
    <source>
        <dbReference type="EMBL" id="MWG35391.1"/>
    </source>
</evidence>
<dbReference type="Proteomes" id="UP000451471">
    <property type="component" value="Unassembled WGS sequence"/>
</dbReference>
<sequence length="114" mass="13153">MYGDIVFDRDRVEEDEVGKDDLFVVVTLPEKTIDEWECGDGETVADRDPHYPPRDDVVVVVEKEVLDEAVPSWDEREEEIPVSALAKDGVPYEVFPSLRLELFEESHLRDSEFL</sequence>
<dbReference type="AlphaFoldDB" id="A0A6B0GN73"/>
<protein>
    <submittedName>
        <fullName evidence="1">Uncharacterized protein</fullName>
    </submittedName>
</protein>
<name>A0A6B0GN73_9EURY</name>
<gene>
    <name evidence="1" type="ORF">GQS65_13005</name>
</gene>
<dbReference type="EMBL" id="WSZK01000022">
    <property type="protein sequence ID" value="MWG35391.1"/>
    <property type="molecule type" value="Genomic_DNA"/>
</dbReference>
<proteinExistence type="predicted"/>
<comment type="caution">
    <text evidence="1">The sequence shown here is derived from an EMBL/GenBank/DDBJ whole genome shotgun (WGS) entry which is preliminary data.</text>
</comment>
<reference evidence="1 2" key="1">
    <citation type="submission" date="2019-12" db="EMBL/GenBank/DDBJ databases">
        <title>Halocatena pleomorpha gen. nov. sp. nov., an extremely halophilic archaeon of family Halobacteriaceae isolated from saltpan soil.</title>
        <authorList>
            <person name="Pal Y."/>
            <person name="Verma A."/>
            <person name="Krishnamurthi S."/>
            <person name="Kumar P."/>
        </authorList>
    </citation>
    <scope>NUCLEOTIDE SEQUENCE [LARGE SCALE GENOMIC DNA]</scope>
    <source>
        <strain evidence="1 2">JCM 16495</strain>
    </source>
</reference>
<accession>A0A6B0GN73</accession>
<keyword evidence="2" id="KW-1185">Reference proteome</keyword>